<accession>A0ABU3P418</accession>
<gene>
    <name evidence="4" type="ORF">Q4T40_21295</name>
</gene>
<feature type="domain" description="AMIN" evidence="3">
    <location>
        <begin position="33"/>
        <end position="108"/>
    </location>
</feature>
<dbReference type="RefSeq" id="WP_413782217.1">
    <property type="nucleotide sequence ID" value="NZ_JAUOZS010000001.1"/>
</dbReference>
<dbReference type="InterPro" id="IPR018711">
    <property type="entry name" value="NAGPA"/>
</dbReference>
<keyword evidence="4" id="KW-0326">Glycosidase</keyword>
<reference evidence="4 5" key="1">
    <citation type="submission" date="2023-07" db="EMBL/GenBank/DDBJ databases">
        <title>The novel representative of Negativicutes class, Anaeroselena agilis gen. nov. sp. nov.</title>
        <authorList>
            <person name="Prokofeva M.I."/>
            <person name="Elcheninov A.G."/>
            <person name="Klyukina A."/>
            <person name="Kublanov I.V."/>
            <person name="Frolov E.N."/>
            <person name="Podosokorskaya O.A."/>
        </authorList>
    </citation>
    <scope>NUCLEOTIDE SEQUENCE [LARGE SCALE GENOMIC DNA]</scope>
    <source>
        <strain evidence="4 5">4137-cl</strain>
    </source>
</reference>
<protein>
    <submittedName>
        <fullName evidence="4">Phosphodiester glycosidase family protein</fullName>
    </submittedName>
</protein>
<dbReference type="GO" id="GO:0016798">
    <property type="term" value="F:hydrolase activity, acting on glycosyl bonds"/>
    <property type="evidence" value="ECO:0007669"/>
    <property type="project" value="UniProtKB-KW"/>
</dbReference>
<dbReference type="EMBL" id="JAUOZS010000001">
    <property type="protein sequence ID" value="MDT8903773.1"/>
    <property type="molecule type" value="Genomic_DNA"/>
</dbReference>
<dbReference type="Proteomes" id="UP001254848">
    <property type="component" value="Unassembled WGS sequence"/>
</dbReference>
<comment type="caution">
    <text evidence="4">The sequence shown here is derived from an EMBL/GenBank/DDBJ whole genome shotgun (WGS) entry which is preliminary data.</text>
</comment>
<dbReference type="PANTHER" id="PTHR40446:SF2">
    <property type="entry name" value="N-ACETYLGLUCOSAMINE-1-PHOSPHODIESTER ALPHA-N-ACETYLGLUCOSAMINIDASE"/>
    <property type="match status" value="1"/>
</dbReference>
<dbReference type="Pfam" id="PF09992">
    <property type="entry name" value="NAGPA"/>
    <property type="match status" value="1"/>
</dbReference>
<keyword evidence="4" id="KW-0378">Hydrolase</keyword>
<keyword evidence="5" id="KW-1185">Reference proteome</keyword>
<feature type="domain" description="Phosphodiester glycosidase" evidence="2">
    <location>
        <begin position="290"/>
        <end position="464"/>
    </location>
</feature>
<dbReference type="InterPro" id="IPR021731">
    <property type="entry name" value="AMIN_dom"/>
</dbReference>
<proteinExistence type="predicted"/>
<keyword evidence="1" id="KW-0732">Signal</keyword>
<feature type="signal peptide" evidence="1">
    <location>
        <begin position="1"/>
        <end position="25"/>
    </location>
</feature>
<organism evidence="4 5">
    <name type="scientific">Anaeroselena agilis</name>
    <dbReference type="NCBI Taxonomy" id="3063788"/>
    <lineage>
        <taxon>Bacteria</taxon>
        <taxon>Bacillati</taxon>
        <taxon>Bacillota</taxon>
        <taxon>Negativicutes</taxon>
        <taxon>Acetonemataceae</taxon>
        <taxon>Anaeroselena</taxon>
    </lineage>
</organism>
<dbReference type="PANTHER" id="PTHR40446">
    <property type="entry name" value="N-ACETYLGLUCOSAMINE-1-PHOSPHODIESTER ALPHA-N-ACETYLGLUCOSAMINIDASE"/>
    <property type="match status" value="1"/>
</dbReference>
<evidence type="ECO:0000313" key="5">
    <source>
        <dbReference type="Proteomes" id="UP001254848"/>
    </source>
</evidence>
<dbReference type="Pfam" id="PF11741">
    <property type="entry name" value="AMIN"/>
    <property type="match status" value="1"/>
</dbReference>
<evidence type="ECO:0000256" key="1">
    <source>
        <dbReference type="SAM" id="SignalP"/>
    </source>
</evidence>
<name>A0ABU3P418_9FIRM</name>
<evidence type="ECO:0000313" key="4">
    <source>
        <dbReference type="EMBL" id="MDT8903773.1"/>
    </source>
</evidence>
<sequence length="471" mass="49874">MTKFRRSICLLLAAWIVAALALAQAAPPAVQKVRFHQTQEKVRVVFDMTAVPDFNVTLEKDPLRLLIDMPAAAAKGALLKTALNDPFVAAVEIQDIGPGQVRLAINLNMMVGYKVFKLAKPARLVVDLFKNYDQKKEEQIRPGIKYTFWQRSQPSGPIQAHILLIDPRAGLALQPVLSNGAVAGLETLASMSAGAKAIAAVNGSYFALNGEIIGLLKINGEIVSSPNIARTAVGIFPDGRIAFDQVNWQGYVEFPGGRAELNGVNRSRGDDELILYTGYFGPSTGTNAYGAEYVLNQDGVVTAIGQGNTSIEDGCTVLSAHGVAAKELAGLKVGDKVTVSQSLGREWDAAVHALGAGPMLIKDGSIYLTTKTEEFGSDVAGGRAPRTAIGLTKDGQLLLVVVDGRHAASSGLTLLELALFMQELGAVDAMNLDGGGSSQMVIYDKVVNRPSDGRERKVADGLAIVPGSLAK</sequence>
<feature type="chain" id="PRO_5046707748" evidence="1">
    <location>
        <begin position="26"/>
        <end position="471"/>
    </location>
</feature>
<evidence type="ECO:0000259" key="3">
    <source>
        <dbReference type="Pfam" id="PF11741"/>
    </source>
</evidence>
<evidence type="ECO:0000259" key="2">
    <source>
        <dbReference type="Pfam" id="PF09992"/>
    </source>
</evidence>
<dbReference type="Gene3D" id="2.60.40.3500">
    <property type="match status" value="1"/>
</dbReference>